<keyword evidence="2 6" id="KW-0812">Transmembrane</keyword>
<name>A0A6L2PKB4_COPFO</name>
<gene>
    <name evidence="8" type="ORF">Cfor_09884</name>
</gene>
<dbReference type="InterPro" id="IPR028994">
    <property type="entry name" value="Integrin_alpha_N"/>
</dbReference>
<dbReference type="OrthoDB" id="6364780at2759"/>
<dbReference type="SUPFAM" id="SSF69318">
    <property type="entry name" value="Integrin alpha N-terminal domain"/>
    <property type="match status" value="1"/>
</dbReference>
<dbReference type="GO" id="GO:0016020">
    <property type="term" value="C:membrane"/>
    <property type="evidence" value="ECO:0007669"/>
    <property type="project" value="UniProtKB-SubCell"/>
</dbReference>
<organism evidence="8 9">
    <name type="scientific">Coptotermes formosanus</name>
    <name type="common">Formosan subterranean termite</name>
    <dbReference type="NCBI Taxonomy" id="36987"/>
    <lineage>
        <taxon>Eukaryota</taxon>
        <taxon>Metazoa</taxon>
        <taxon>Ecdysozoa</taxon>
        <taxon>Arthropoda</taxon>
        <taxon>Hexapoda</taxon>
        <taxon>Insecta</taxon>
        <taxon>Pterygota</taxon>
        <taxon>Neoptera</taxon>
        <taxon>Polyneoptera</taxon>
        <taxon>Dictyoptera</taxon>
        <taxon>Blattodea</taxon>
        <taxon>Blattoidea</taxon>
        <taxon>Termitoidae</taxon>
        <taxon>Rhinotermitidae</taxon>
        <taxon>Coptotermes</taxon>
    </lineage>
</organism>
<protein>
    <recommendedName>
        <fullName evidence="7">FAM234A/B beta-propeller domain-containing protein</fullName>
    </recommendedName>
</protein>
<feature type="region of interest" description="Disordered" evidence="5">
    <location>
        <begin position="43"/>
        <end position="67"/>
    </location>
</feature>
<feature type="compositionally biased region" description="Basic and acidic residues" evidence="5">
    <location>
        <begin position="46"/>
        <end position="67"/>
    </location>
</feature>
<evidence type="ECO:0000259" key="7">
    <source>
        <dbReference type="Pfam" id="PF23727"/>
    </source>
</evidence>
<dbReference type="InterPro" id="IPR055409">
    <property type="entry name" value="Beta-prop_FAM234A_B"/>
</dbReference>
<dbReference type="AlphaFoldDB" id="A0A6L2PKB4"/>
<evidence type="ECO:0000256" key="6">
    <source>
        <dbReference type="SAM" id="Phobius"/>
    </source>
</evidence>
<dbReference type="Pfam" id="PF23727">
    <property type="entry name" value="Beta-prop_FAM234A_B"/>
    <property type="match status" value="1"/>
</dbReference>
<dbReference type="FunCoup" id="A0A6L2PKB4">
    <property type="interactions" value="22"/>
</dbReference>
<sequence>MSGGGVRLRAVYSPLPQSISDTESTEEELNSIVCSDNSKSVVTNKDSVDKHKGKKMGEYRPLGHDGEGEVSINGLPNHDLSTSDEMQIIKPDGSLPRHLEPMSPLRKVSFIISILLCGLTIVVFLWILPCDWATCPSAPVRLRTKSWERTLQGLELKGGINVVAGVPGRGRNLVFLARGDIINAAQTGQDLRDFPASGGGLISLIGSTGEVAWYIHFPRTPHTMDCSLIDVTGDGAEDCIAVGTGKLLVAVNPIPGSIVWYLHSHRDNRSAIDLEFPIVLPDLDGDGMRELVTVCSFNDTSKRLATVSDRNNFIVISGKKGEIIGQAVHFSACAHVRGLSVDEEWNIVYTCQEAGKAEASGRISVQELYENATRKQLTLSTYLQSPPLKQHQVQGVSSTVKKVNGHWLTLMNEGQCPNHCNATVKITDERHHNETVLSYQLDNTYGMVPAVLVFNSRSGTSTGGAFVEPISGFVLKFWTWTSINSRMPPSVMKNNGANNTTSTSPLFRYRLKRMVRSRMWADMHLGRERFSRSVTTPVMQNERNGTSVQVDFHQLKERVVLYTFNATDSHIVNASLNEVTQLCFHHGPSEKDELCQPDLHFQEQSLLIADLDQDGSQELVSFLTTYTNNNLEGLSVASDSSKWHLQSRVRVVRLEAELPKLYEAVARQ</sequence>
<evidence type="ECO:0000313" key="8">
    <source>
        <dbReference type="EMBL" id="GFG32993.1"/>
    </source>
</evidence>
<keyword evidence="4 6" id="KW-0472">Membrane</keyword>
<dbReference type="Proteomes" id="UP000502823">
    <property type="component" value="Unassembled WGS sequence"/>
</dbReference>
<evidence type="ECO:0000256" key="1">
    <source>
        <dbReference type="ARBA" id="ARBA00004167"/>
    </source>
</evidence>
<evidence type="ECO:0000256" key="2">
    <source>
        <dbReference type="ARBA" id="ARBA00022692"/>
    </source>
</evidence>
<evidence type="ECO:0000256" key="3">
    <source>
        <dbReference type="ARBA" id="ARBA00022989"/>
    </source>
</evidence>
<reference evidence="9" key="1">
    <citation type="submission" date="2020-01" db="EMBL/GenBank/DDBJ databases">
        <title>Draft genome sequence of the Termite Coptotermes fromosanus.</title>
        <authorList>
            <person name="Itakura S."/>
            <person name="Yosikawa Y."/>
            <person name="Umezawa K."/>
        </authorList>
    </citation>
    <scope>NUCLEOTIDE SEQUENCE [LARGE SCALE GENOMIC DNA]</scope>
</reference>
<dbReference type="InParanoid" id="A0A6L2PKB4"/>
<proteinExistence type="predicted"/>
<dbReference type="PANTHER" id="PTHR21419:SF29">
    <property type="entry name" value="LD24894P"/>
    <property type="match status" value="1"/>
</dbReference>
<keyword evidence="3 6" id="KW-1133">Transmembrane helix</keyword>
<evidence type="ECO:0000256" key="5">
    <source>
        <dbReference type="SAM" id="MobiDB-lite"/>
    </source>
</evidence>
<dbReference type="EMBL" id="BLKM01004979">
    <property type="protein sequence ID" value="GFG32993.1"/>
    <property type="molecule type" value="Genomic_DNA"/>
</dbReference>
<accession>A0A6L2PKB4</accession>
<comment type="subcellular location">
    <subcellularLocation>
        <location evidence="1">Membrane</location>
        <topology evidence="1">Single-pass membrane protein</topology>
    </subcellularLocation>
</comment>
<comment type="caution">
    <text evidence="8">The sequence shown here is derived from an EMBL/GenBank/DDBJ whole genome shotgun (WGS) entry which is preliminary data.</text>
</comment>
<keyword evidence="9" id="KW-1185">Reference proteome</keyword>
<evidence type="ECO:0000256" key="4">
    <source>
        <dbReference type="ARBA" id="ARBA00023136"/>
    </source>
</evidence>
<dbReference type="PANTHER" id="PTHR21419">
    <property type="match status" value="1"/>
</dbReference>
<evidence type="ECO:0000313" key="9">
    <source>
        <dbReference type="Proteomes" id="UP000502823"/>
    </source>
</evidence>
<dbReference type="InterPro" id="IPR045232">
    <property type="entry name" value="FAM234"/>
</dbReference>
<feature type="domain" description="FAM234A/B beta-propeller" evidence="7">
    <location>
        <begin position="201"/>
        <end position="376"/>
    </location>
</feature>
<feature type="transmembrane region" description="Helical" evidence="6">
    <location>
        <begin position="108"/>
        <end position="128"/>
    </location>
</feature>